<dbReference type="EMBL" id="FSRO01000001">
    <property type="protein sequence ID" value="SIO09778.1"/>
    <property type="molecule type" value="Genomic_DNA"/>
</dbReference>
<name>A0A1N6GQJ9_9PROT</name>
<protein>
    <submittedName>
        <fullName evidence="2">SnoaL-like domain-containing protein</fullName>
    </submittedName>
</protein>
<gene>
    <name evidence="2" type="ORF">SAMN02743940_0817</name>
</gene>
<sequence length="125" mass="14182">MIKMNAAKCVDLAKTYVALSNSHNLQHIALMFIDEATYHSSYSGELKGSPAINEMMVSFFSRFPDVHWDVPEYRITGDLSVEFEFTMNATDATSRKRVERRGLEQINFTADGLISHIAVHKPNKE</sequence>
<evidence type="ECO:0000313" key="2">
    <source>
        <dbReference type="EMBL" id="SIO09778.1"/>
    </source>
</evidence>
<dbReference type="SUPFAM" id="SSF54427">
    <property type="entry name" value="NTF2-like"/>
    <property type="match status" value="1"/>
</dbReference>
<dbReference type="Proteomes" id="UP000185062">
    <property type="component" value="Unassembled WGS sequence"/>
</dbReference>
<keyword evidence="3" id="KW-1185">Reference proteome</keyword>
<evidence type="ECO:0000259" key="1">
    <source>
        <dbReference type="Pfam" id="PF12680"/>
    </source>
</evidence>
<feature type="domain" description="SnoaL-like" evidence="1">
    <location>
        <begin position="15"/>
        <end position="116"/>
    </location>
</feature>
<evidence type="ECO:0000313" key="3">
    <source>
        <dbReference type="Proteomes" id="UP000185062"/>
    </source>
</evidence>
<dbReference type="AlphaFoldDB" id="A0A1N6GQJ9"/>
<reference evidence="2 3" key="1">
    <citation type="submission" date="2016-12" db="EMBL/GenBank/DDBJ databases">
        <authorList>
            <person name="Song W.-J."/>
            <person name="Kurnit D.M."/>
        </authorList>
    </citation>
    <scope>NUCLEOTIDE SEQUENCE [LARGE SCALE GENOMIC DNA]</scope>
    <source>
        <strain evidence="2 3">ATCC 49181</strain>
    </source>
</reference>
<dbReference type="eggNOG" id="ENOG5030YN6">
    <property type="taxonomic scope" value="Bacteria"/>
</dbReference>
<dbReference type="InterPro" id="IPR032710">
    <property type="entry name" value="NTF2-like_dom_sf"/>
</dbReference>
<dbReference type="InterPro" id="IPR037401">
    <property type="entry name" value="SnoaL-like"/>
</dbReference>
<organism evidence="2 3">
    <name type="scientific">Nitrosomonas cryotolerans ATCC 49181</name>
    <dbReference type="NCBI Taxonomy" id="1131553"/>
    <lineage>
        <taxon>Bacteria</taxon>
        <taxon>Pseudomonadati</taxon>
        <taxon>Pseudomonadota</taxon>
        <taxon>Betaproteobacteria</taxon>
        <taxon>Nitrosomonadales</taxon>
        <taxon>Nitrosomonadaceae</taxon>
        <taxon>Nitrosomonas</taxon>
    </lineage>
</organism>
<proteinExistence type="predicted"/>
<dbReference type="Gene3D" id="3.10.450.50">
    <property type="match status" value="1"/>
</dbReference>
<dbReference type="Pfam" id="PF12680">
    <property type="entry name" value="SnoaL_2"/>
    <property type="match status" value="1"/>
</dbReference>
<accession>A0A1N6GQJ9</accession>